<reference evidence="3" key="1">
    <citation type="journal article" date="2014" name="Funct. Integr. Genomics">
        <title>The barley Frost resistance-H2 locus.</title>
        <authorList>
            <person name="Pasquariello M."/>
            <person name="Barabaschi D."/>
            <person name="Himmelbach A."/>
            <person name="Steuernagel B."/>
            <person name="Ariyadasa R."/>
            <person name="Stein N."/>
            <person name="Gandolfi F."/>
            <person name="Tenedini E."/>
            <person name="Bernardis I."/>
            <person name="Tagliafico E."/>
            <person name="Pecchioni N."/>
            <person name="Francia E."/>
        </authorList>
    </citation>
    <scope>NUCLEOTIDE SEQUENCE</scope>
</reference>
<protein>
    <submittedName>
        <fullName evidence="3">Uncharacterized protein</fullName>
    </submittedName>
</protein>
<dbReference type="EMBL" id="KF686739">
    <property type="protein sequence ID" value="AGW47731.1"/>
    <property type="molecule type" value="Genomic_DNA"/>
</dbReference>
<accession>A0A023INH3</accession>
<feature type="compositionally biased region" description="Basic and acidic residues" evidence="1">
    <location>
        <begin position="82"/>
        <end position="91"/>
    </location>
</feature>
<evidence type="ECO:0000313" key="3">
    <source>
        <dbReference type="EMBL" id="AGW47731.1"/>
    </source>
</evidence>
<evidence type="ECO:0000256" key="1">
    <source>
        <dbReference type="SAM" id="MobiDB-lite"/>
    </source>
</evidence>
<organism evidence="3">
    <name type="scientific">Hordeum vulgare subsp. vulgare</name>
    <name type="common">Domesticated barley</name>
    <dbReference type="NCBI Taxonomy" id="112509"/>
    <lineage>
        <taxon>Eukaryota</taxon>
        <taxon>Viridiplantae</taxon>
        <taxon>Streptophyta</taxon>
        <taxon>Embryophyta</taxon>
        <taxon>Tracheophyta</taxon>
        <taxon>Spermatophyta</taxon>
        <taxon>Magnoliopsida</taxon>
        <taxon>Liliopsida</taxon>
        <taxon>Poales</taxon>
        <taxon>Poaceae</taxon>
        <taxon>BOP clade</taxon>
        <taxon>Pooideae</taxon>
        <taxon>Triticodae</taxon>
        <taxon>Triticeae</taxon>
        <taxon>Hordeinae</taxon>
        <taxon>Hordeum</taxon>
    </lineage>
</organism>
<name>A0A023INH3_HORVV</name>
<feature type="signal peptide" evidence="2">
    <location>
        <begin position="1"/>
        <end position="18"/>
    </location>
</feature>
<feature type="region of interest" description="Disordered" evidence="1">
    <location>
        <begin position="66"/>
        <end position="101"/>
    </location>
</feature>
<keyword evidence="2" id="KW-0732">Signal</keyword>
<dbReference type="AlphaFoldDB" id="A0A023INH3"/>
<proteinExistence type="predicted"/>
<evidence type="ECO:0000256" key="2">
    <source>
        <dbReference type="SAM" id="SignalP"/>
    </source>
</evidence>
<feature type="chain" id="PRO_5001519595" evidence="2">
    <location>
        <begin position="19"/>
        <end position="180"/>
    </location>
</feature>
<sequence length="180" mass="19831">MIKGGLLALLLCGKGLIGTVVDVPGSSVSLGVYRVCVGPPCQWESGGGGLAPPEGGNLHYTYETSTAPERETNFRNGTGAENGRRGWEEPVKGLTGVAGERGDEARGRPLWRMTRRRMVRGVDLTKTTTPVAMARKLFYVVHIRFVCMLHQAEYQPLFKAVCMQLERIAKEVFPHQKIYI</sequence>